<dbReference type="KEGG" id="erx:ATZ35_15720"/>
<dbReference type="InterPro" id="IPR001387">
    <property type="entry name" value="Cro/C1-type_HTH"/>
</dbReference>
<dbReference type="Proteomes" id="UP000067523">
    <property type="component" value="Chromosome"/>
</dbReference>
<dbReference type="CDD" id="cd00093">
    <property type="entry name" value="HTH_XRE"/>
    <property type="match status" value="1"/>
</dbReference>
<dbReference type="InterPro" id="IPR010057">
    <property type="entry name" value="Transcription_activator_Rgg_C"/>
</dbReference>
<evidence type="ECO:0000259" key="1">
    <source>
        <dbReference type="PROSITE" id="PS50943"/>
    </source>
</evidence>
<dbReference type="SUPFAM" id="SSF48452">
    <property type="entry name" value="TPR-like"/>
    <property type="match status" value="1"/>
</dbReference>
<dbReference type="PROSITE" id="PS50943">
    <property type="entry name" value="HTH_CROC1"/>
    <property type="match status" value="1"/>
</dbReference>
<dbReference type="InterPro" id="IPR010982">
    <property type="entry name" value="Lambda_DNA-bd_dom_sf"/>
</dbReference>
<dbReference type="AlphaFoldDB" id="A0A0U2IUV6"/>
<dbReference type="Pfam" id="PF01381">
    <property type="entry name" value="HTH_3"/>
    <property type="match status" value="1"/>
</dbReference>
<evidence type="ECO:0000313" key="2">
    <source>
        <dbReference type="EMBL" id="ALS38542.1"/>
    </source>
</evidence>
<accession>A0A0U2IUV6</accession>
<gene>
    <name evidence="2" type="ORF">ATZ35_15720</name>
</gene>
<dbReference type="Gene3D" id="1.25.40.400">
    <property type="match status" value="1"/>
</dbReference>
<keyword evidence="3" id="KW-1185">Reference proteome</keyword>
<dbReference type="STRING" id="118060.ATZ35_15720"/>
<dbReference type="InterPro" id="IPR053163">
    <property type="entry name" value="HTH-type_regulator_Rgg"/>
</dbReference>
<dbReference type="SMART" id="SM00530">
    <property type="entry name" value="HTH_XRE"/>
    <property type="match status" value="1"/>
</dbReference>
<proteinExistence type="predicted"/>
<dbReference type="RefSeq" id="WP_208928088.1">
    <property type="nucleotide sequence ID" value="NZ_CP013655.1"/>
</dbReference>
<dbReference type="Pfam" id="PF21259">
    <property type="entry name" value="Rgg_C"/>
    <property type="match status" value="1"/>
</dbReference>
<evidence type="ECO:0000313" key="3">
    <source>
        <dbReference type="Proteomes" id="UP000067523"/>
    </source>
</evidence>
<name>A0A0U2IUV6_9ENTE</name>
<dbReference type="GO" id="GO:0003677">
    <property type="term" value="F:DNA binding"/>
    <property type="evidence" value="ECO:0007669"/>
    <property type="project" value="InterPro"/>
</dbReference>
<sequence length="302" mass="36111">MNIGETLRFFRKKLHLTQKEMLDNHLDPSSYSRIEHGKQIIRIDTLAEILKKLSLSPEEFFARISLDEDQKKFKALFYYCAEHLDNQSMKQKLVDYYLKLAKFQHNLKELSNYIVIKVYFSQFWSEIDPITDKEIQEIVKYLLKKDYYQQFDYLIISNTIRFFSTKQQDLVLSRAIPISDEDLRDSTTLNFAYNMLTNVISSRIHERDYEGAAKYLSIAKKQDKKGKNYNFRMNLQYLNNLLEYLVTGEHHYMEYLYDFIKLIENIGDLQQAETLKKEVTYLTHSNFTVTDKTSFPNGLFRY</sequence>
<organism evidence="2 3">
    <name type="scientific">Enterococcus rotai</name>
    <dbReference type="NCBI Taxonomy" id="118060"/>
    <lineage>
        <taxon>Bacteria</taxon>
        <taxon>Bacillati</taxon>
        <taxon>Bacillota</taxon>
        <taxon>Bacilli</taxon>
        <taxon>Lactobacillales</taxon>
        <taxon>Enterococcaceae</taxon>
        <taxon>Enterococcus</taxon>
    </lineage>
</organism>
<protein>
    <recommendedName>
        <fullName evidence="1">HTH cro/C1-type domain-containing protein</fullName>
    </recommendedName>
</protein>
<dbReference type="EMBL" id="CP013655">
    <property type="protein sequence ID" value="ALS38542.1"/>
    <property type="molecule type" value="Genomic_DNA"/>
</dbReference>
<dbReference type="InterPro" id="IPR011990">
    <property type="entry name" value="TPR-like_helical_dom_sf"/>
</dbReference>
<dbReference type="Gene3D" id="1.10.260.40">
    <property type="entry name" value="lambda repressor-like DNA-binding domains"/>
    <property type="match status" value="1"/>
</dbReference>
<dbReference type="PANTHER" id="PTHR37038">
    <property type="entry name" value="TRANSCRIPTIONAL REGULATOR-RELATED"/>
    <property type="match status" value="1"/>
</dbReference>
<reference evidence="3" key="1">
    <citation type="submission" date="2015-12" db="EMBL/GenBank/DDBJ databases">
        <authorList>
            <person name="Lauer A."/>
            <person name="Humrighouse B."/>
            <person name="Loparev V."/>
            <person name="Shewmaker P.L."/>
            <person name="Whitney A.M."/>
            <person name="McLaughlin R.W."/>
        </authorList>
    </citation>
    <scope>NUCLEOTIDE SEQUENCE [LARGE SCALE GENOMIC DNA]</scope>
    <source>
        <strain evidence="3">LMG 26678</strain>
    </source>
</reference>
<dbReference type="SUPFAM" id="SSF47413">
    <property type="entry name" value="lambda repressor-like DNA-binding domains"/>
    <property type="match status" value="1"/>
</dbReference>
<feature type="domain" description="HTH cro/C1-type" evidence="1">
    <location>
        <begin position="7"/>
        <end position="60"/>
    </location>
</feature>